<protein>
    <recommendedName>
        <fullName evidence="7">PKD/Chitinase domain-containing protein</fullName>
    </recommendedName>
</protein>
<keyword evidence="5" id="KW-0325">Glycoprotein</keyword>
<feature type="domain" description="PKD/Chitinase" evidence="7">
    <location>
        <begin position="50"/>
        <end position="126"/>
    </location>
</feature>
<dbReference type="Proteomes" id="UP000318571">
    <property type="component" value="Chromosome 7"/>
</dbReference>
<dbReference type="Pfam" id="PF22352">
    <property type="entry name" value="K319L-like_PKD"/>
    <property type="match status" value="3"/>
</dbReference>
<dbReference type="AlphaFoldDB" id="A0A553P1X1"/>
<evidence type="ECO:0000313" key="8">
    <source>
        <dbReference type="EMBL" id="TRY71683.1"/>
    </source>
</evidence>
<evidence type="ECO:0000256" key="2">
    <source>
        <dbReference type="ARBA" id="ARBA00022692"/>
    </source>
</evidence>
<feature type="transmembrane region" description="Helical" evidence="6">
    <location>
        <begin position="388"/>
        <end position="406"/>
    </location>
</feature>
<comment type="caution">
    <text evidence="8">The sequence shown here is derived from an EMBL/GenBank/DDBJ whole genome shotgun (WGS) entry which is preliminary data.</text>
</comment>
<dbReference type="GO" id="GO:0001764">
    <property type="term" value="P:neuron migration"/>
    <property type="evidence" value="ECO:0007669"/>
    <property type="project" value="TreeGrafter"/>
</dbReference>
<accession>A0A553P1X1</accession>
<evidence type="ECO:0000313" key="9">
    <source>
        <dbReference type="Proteomes" id="UP000318571"/>
    </source>
</evidence>
<organism evidence="8 9">
    <name type="scientific">Tigriopus californicus</name>
    <name type="common">Marine copepod</name>
    <dbReference type="NCBI Taxonomy" id="6832"/>
    <lineage>
        <taxon>Eukaryota</taxon>
        <taxon>Metazoa</taxon>
        <taxon>Ecdysozoa</taxon>
        <taxon>Arthropoda</taxon>
        <taxon>Crustacea</taxon>
        <taxon>Multicrustacea</taxon>
        <taxon>Hexanauplia</taxon>
        <taxon>Copepoda</taxon>
        <taxon>Harpacticoida</taxon>
        <taxon>Harpacticidae</taxon>
        <taxon>Tigriopus</taxon>
    </lineage>
</organism>
<name>A0A553P1X1_TIGCA</name>
<dbReference type="GO" id="GO:0016020">
    <property type="term" value="C:membrane"/>
    <property type="evidence" value="ECO:0007669"/>
    <property type="project" value="UniProtKB-SubCell"/>
</dbReference>
<evidence type="ECO:0000256" key="5">
    <source>
        <dbReference type="ARBA" id="ARBA00023180"/>
    </source>
</evidence>
<dbReference type="Gene3D" id="2.60.40.10">
    <property type="entry name" value="Immunoglobulins"/>
    <property type="match status" value="3"/>
</dbReference>
<dbReference type="SMART" id="SM00089">
    <property type="entry name" value="PKD"/>
    <property type="match status" value="3"/>
</dbReference>
<evidence type="ECO:0000259" key="7">
    <source>
        <dbReference type="SMART" id="SM00089"/>
    </source>
</evidence>
<dbReference type="FunFam" id="2.60.40.10:FF:000061">
    <property type="entry name" value="Dyslexia-associated protein KIAA0319 homolog"/>
    <property type="match status" value="2"/>
</dbReference>
<dbReference type="EMBL" id="VCGU01000008">
    <property type="protein sequence ID" value="TRY71683.1"/>
    <property type="molecule type" value="Genomic_DNA"/>
</dbReference>
<sequence>MFASLSARGNCCCPIIFKYLCFTAKRTNKPPTVVLQPSTQQINLPTSKAIIDASASVDDATPKDQLVFKWELKSEPLGYSKDLKETGPTLTLDDLIAGNYIIQVTVTDGDGAKSVVAEATIDVVPETDYPPTANAGEDIILYLPQREVTDAKGQFSQDEVNVYVKAPTNLPPTANAGPDQEISLPKTWVILDGSASKDDVQVTKYNWTQISGPNQASFMTNNTGSANATGLTRGVYVFQLEVSDERNNTDQAQVTVTVNQDANSAPVADAGEDFAVTLPVNSVYLNGSLSKDDLKVTKWLWTRAPNSLAAGKIVGNTDVQPALLIADLVPGQYTFELQVWDEQGKSSSDSVTLTVKENPEKKNVVQAVFNADIASLTQTQLSNLIQGWVYYCIAVGNYAVIHFIVVRSTTSINPVGSSPSASSSSSSALDLALDDAAVASGKKVVKELKSKLKADSGLLSFKFLSLDTLICQNECSGHGKCHQATRTCVCEPFWVENFVRTKLFIAGE</sequence>
<keyword evidence="9" id="KW-1185">Reference proteome</keyword>
<dbReference type="PANTHER" id="PTHR46182">
    <property type="entry name" value="FI19480P1"/>
    <property type="match status" value="1"/>
</dbReference>
<comment type="subcellular location">
    <subcellularLocation>
        <location evidence="1">Membrane</location>
    </subcellularLocation>
</comment>
<dbReference type="InterPro" id="IPR013783">
    <property type="entry name" value="Ig-like_fold"/>
</dbReference>
<dbReference type="InterPro" id="IPR022409">
    <property type="entry name" value="PKD/Chitinase_dom"/>
</dbReference>
<dbReference type="InterPro" id="IPR029865">
    <property type="entry name" value="KIAA0319-like"/>
</dbReference>
<dbReference type="InterPro" id="IPR035986">
    <property type="entry name" value="PKD_dom_sf"/>
</dbReference>
<reference evidence="8 9" key="1">
    <citation type="journal article" date="2018" name="Nat. Ecol. Evol.">
        <title>Genomic signatures of mitonuclear coevolution across populations of Tigriopus californicus.</title>
        <authorList>
            <person name="Barreto F.S."/>
            <person name="Watson E.T."/>
            <person name="Lima T.G."/>
            <person name="Willett C.S."/>
            <person name="Edmands S."/>
            <person name="Li W."/>
            <person name="Burton R.S."/>
        </authorList>
    </citation>
    <scope>NUCLEOTIDE SEQUENCE [LARGE SCALE GENOMIC DNA]</scope>
    <source>
        <strain evidence="8 9">San Diego</strain>
    </source>
</reference>
<evidence type="ECO:0000256" key="6">
    <source>
        <dbReference type="SAM" id="Phobius"/>
    </source>
</evidence>
<evidence type="ECO:0000256" key="3">
    <source>
        <dbReference type="ARBA" id="ARBA00022989"/>
    </source>
</evidence>
<feature type="domain" description="PKD/Chitinase" evidence="7">
    <location>
        <begin position="173"/>
        <end position="261"/>
    </location>
</feature>
<evidence type="ECO:0000256" key="4">
    <source>
        <dbReference type="ARBA" id="ARBA00023136"/>
    </source>
</evidence>
<keyword evidence="4 6" id="KW-0472">Membrane</keyword>
<dbReference type="SUPFAM" id="SSF49299">
    <property type="entry name" value="PKD domain"/>
    <property type="match status" value="3"/>
</dbReference>
<keyword evidence="2 6" id="KW-0812">Transmembrane</keyword>
<dbReference type="OMA" id="NQDANSA"/>
<keyword evidence="3 6" id="KW-1133">Transmembrane helix</keyword>
<gene>
    <name evidence="8" type="ORF">TCAL_16200</name>
</gene>
<dbReference type="PANTHER" id="PTHR46182:SF2">
    <property type="entry name" value="FI19480P1"/>
    <property type="match status" value="1"/>
</dbReference>
<dbReference type="STRING" id="6832.A0A553P1X1"/>
<feature type="domain" description="PKD/Chitinase" evidence="7">
    <location>
        <begin position="267"/>
        <end position="358"/>
    </location>
</feature>
<dbReference type="GO" id="GO:0031410">
    <property type="term" value="C:cytoplasmic vesicle"/>
    <property type="evidence" value="ECO:0007669"/>
    <property type="project" value="TreeGrafter"/>
</dbReference>
<proteinExistence type="predicted"/>
<evidence type="ECO:0000256" key="1">
    <source>
        <dbReference type="ARBA" id="ARBA00004370"/>
    </source>
</evidence>